<dbReference type="AlphaFoldDB" id="G7I9G4"/>
<dbReference type="EMBL" id="CM001217">
    <property type="protein sequence ID" value="AES61455.2"/>
    <property type="molecule type" value="Genomic_DNA"/>
</dbReference>
<reference evidence="2" key="3">
    <citation type="submission" date="2015-04" db="UniProtKB">
        <authorList>
            <consortium name="EnsemblPlants"/>
        </authorList>
    </citation>
    <scope>IDENTIFICATION</scope>
    <source>
        <strain evidence="2">cv. Jemalong A17</strain>
    </source>
</reference>
<accession>A0A0C3UQR7</accession>
<dbReference type="HOGENOM" id="CLU_2458145_0_0_1"/>
<protein>
    <submittedName>
        <fullName evidence="1 2">Uncharacterized protein</fullName>
    </submittedName>
</protein>
<reference evidence="1 3" key="1">
    <citation type="journal article" date="2011" name="Nature">
        <title>The Medicago genome provides insight into the evolution of rhizobial symbioses.</title>
        <authorList>
            <person name="Young N.D."/>
            <person name="Debelle F."/>
            <person name="Oldroyd G.E."/>
            <person name="Geurts R."/>
            <person name="Cannon S.B."/>
            <person name="Udvardi M.K."/>
            <person name="Benedito V.A."/>
            <person name="Mayer K.F."/>
            <person name="Gouzy J."/>
            <person name="Schoof H."/>
            <person name="Van de Peer Y."/>
            <person name="Proost S."/>
            <person name="Cook D.R."/>
            <person name="Meyers B.C."/>
            <person name="Spannagl M."/>
            <person name="Cheung F."/>
            <person name="De Mita S."/>
            <person name="Krishnakumar V."/>
            <person name="Gundlach H."/>
            <person name="Zhou S."/>
            <person name="Mudge J."/>
            <person name="Bharti A.K."/>
            <person name="Murray J.D."/>
            <person name="Naoumkina M.A."/>
            <person name="Rosen B."/>
            <person name="Silverstein K.A."/>
            <person name="Tang H."/>
            <person name="Rombauts S."/>
            <person name="Zhao P.X."/>
            <person name="Zhou P."/>
            <person name="Barbe V."/>
            <person name="Bardou P."/>
            <person name="Bechner M."/>
            <person name="Bellec A."/>
            <person name="Berger A."/>
            <person name="Berges H."/>
            <person name="Bidwell S."/>
            <person name="Bisseling T."/>
            <person name="Choisne N."/>
            <person name="Couloux A."/>
            <person name="Denny R."/>
            <person name="Deshpande S."/>
            <person name="Dai X."/>
            <person name="Doyle J.J."/>
            <person name="Dudez A.M."/>
            <person name="Farmer A.D."/>
            <person name="Fouteau S."/>
            <person name="Franken C."/>
            <person name="Gibelin C."/>
            <person name="Gish J."/>
            <person name="Goldstein S."/>
            <person name="Gonzalez A.J."/>
            <person name="Green P.J."/>
            <person name="Hallab A."/>
            <person name="Hartog M."/>
            <person name="Hua A."/>
            <person name="Humphray S.J."/>
            <person name="Jeong D.H."/>
            <person name="Jing Y."/>
            <person name="Jocker A."/>
            <person name="Kenton S.M."/>
            <person name="Kim D.J."/>
            <person name="Klee K."/>
            <person name="Lai H."/>
            <person name="Lang C."/>
            <person name="Lin S."/>
            <person name="Macmil S.L."/>
            <person name="Magdelenat G."/>
            <person name="Matthews L."/>
            <person name="McCorrison J."/>
            <person name="Monaghan E.L."/>
            <person name="Mun J.H."/>
            <person name="Najar F.Z."/>
            <person name="Nicholson C."/>
            <person name="Noirot C."/>
            <person name="O'Bleness M."/>
            <person name="Paule C.R."/>
            <person name="Poulain J."/>
            <person name="Prion F."/>
            <person name="Qin B."/>
            <person name="Qu C."/>
            <person name="Retzel E.F."/>
            <person name="Riddle C."/>
            <person name="Sallet E."/>
            <person name="Samain S."/>
            <person name="Samson N."/>
            <person name="Sanders I."/>
            <person name="Saurat O."/>
            <person name="Scarpelli C."/>
            <person name="Schiex T."/>
            <person name="Segurens B."/>
            <person name="Severin A.J."/>
            <person name="Sherrier D.J."/>
            <person name="Shi R."/>
            <person name="Sims S."/>
            <person name="Singer S.R."/>
            <person name="Sinharoy S."/>
            <person name="Sterck L."/>
            <person name="Viollet A."/>
            <person name="Wang B.B."/>
            <person name="Wang K."/>
            <person name="Wang M."/>
            <person name="Wang X."/>
            <person name="Warfsmann J."/>
            <person name="Weissenbach J."/>
            <person name="White D.D."/>
            <person name="White J.D."/>
            <person name="Wiley G.B."/>
            <person name="Wincker P."/>
            <person name="Xing Y."/>
            <person name="Yang L."/>
            <person name="Yao Z."/>
            <person name="Ying F."/>
            <person name="Zhai J."/>
            <person name="Zhou L."/>
            <person name="Zuber A."/>
            <person name="Denarie J."/>
            <person name="Dixon R.A."/>
            <person name="May G.D."/>
            <person name="Schwartz D.C."/>
            <person name="Rogers J."/>
            <person name="Quetier F."/>
            <person name="Town C.D."/>
            <person name="Roe B.A."/>
        </authorList>
    </citation>
    <scope>NUCLEOTIDE SEQUENCE [LARGE SCALE GENOMIC DNA]</scope>
    <source>
        <strain evidence="1">A17</strain>
        <strain evidence="2 3">cv. Jemalong A17</strain>
    </source>
</reference>
<dbReference type="Proteomes" id="UP000002051">
    <property type="component" value="Unassembled WGS sequence"/>
</dbReference>
<sequence length="89" mass="9832">MKFEDDETICGGVIQQELDVIFKSFGWPILYQIGDIKPQHGAHGSGSGVFLVSKSRVLDGFASGYCARSAEFIEVLNWGLTDLFLVSCW</sequence>
<evidence type="ECO:0000313" key="2">
    <source>
        <dbReference type="EnsemblPlants" id="AES61455"/>
    </source>
</evidence>
<reference evidence="1 3" key="2">
    <citation type="journal article" date="2014" name="BMC Genomics">
        <title>An improved genome release (version Mt4.0) for the model legume Medicago truncatula.</title>
        <authorList>
            <person name="Tang H."/>
            <person name="Krishnakumar V."/>
            <person name="Bidwell S."/>
            <person name="Rosen B."/>
            <person name="Chan A."/>
            <person name="Zhou S."/>
            <person name="Gentzbittel L."/>
            <person name="Childs K.L."/>
            <person name="Yandell M."/>
            <person name="Gundlach H."/>
            <person name="Mayer K.F."/>
            <person name="Schwartz D.C."/>
            <person name="Town C.D."/>
        </authorList>
    </citation>
    <scope>GENOME REANNOTATION</scope>
    <source>
        <strain evidence="2 3">cv. Jemalong A17</strain>
    </source>
</reference>
<proteinExistence type="predicted"/>
<accession>G7I9G4</accession>
<keyword evidence="3" id="KW-1185">Reference proteome</keyword>
<gene>
    <name evidence="1" type="ordered locus">MTR_1g083870</name>
</gene>
<organism evidence="1 3">
    <name type="scientific">Medicago truncatula</name>
    <name type="common">Barrel medic</name>
    <name type="synonym">Medicago tribuloides</name>
    <dbReference type="NCBI Taxonomy" id="3880"/>
    <lineage>
        <taxon>Eukaryota</taxon>
        <taxon>Viridiplantae</taxon>
        <taxon>Streptophyta</taxon>
        <taxon>Embryophyta</taxon>
        <taxon>Tracheophyta</taxon>
        <taxon>Spermatophyta</taxon>
        <taxon>Magnoliopsida</taxon>
        <taxon>eudicotyledons</taxon>
        <taxon>Gunneridae</taxon>
        <taxon>Pentapetalae</taxon>
        <taxon>rosids</taxon>
        <taxon>fabids</taxon>
        <taxon>Fabales</taxon>
        <taxon>Fabaceae</taxon>
        <taxon>Papilionoideae</taxon>
        <taxon>50 kb inversion clade</taxon>
        <taxon>NPAAA clade</taxon>
        <taxon>Hologalegina</taxon>
        <taxon>IRL clade</taxon>
        <taxon>Trifolieae</taxon>
        <taxon>Medicago</taxon>
    </lineage>
</organism>
<evidence type="ECO:0000313" key="3">
    <source>
        <dbReference type="Proteomes" id="UP000002051"/>
    </source>
</evidence>
<dbReference type="EnsemblPlants" id="AES61455">
    <property type="protein sequence ID" value="AES61455"/>
    <property type="gene ID" value="MTR_1g083870"/>
</dbReference>
<evidence type="ECO:0000313" key="1">
    <source>
        <dbReference type="EMBL" id="AES61455.2"/>
    </source>
</evidence>
<name>G7I9G4_MEDTR</name>